<dbReference type="EMBL" id="JACHHF010000005">
    <property type="protein sequence ID" value="MBB5176133.1"/>
    <property type="molecule type" value="Genomic_DNA"/>
</dbReference>
<feature type="transmembrane region" description="Helical" evidence="12">
    <location>
        <begin position="142"/>
        <end position="166"/>
    </location>
</feature>
<dbReference type="GO" id="GO:0019646">
    <property type="term" value="P:aerobic electron transport chain"/>
    <property type="evidence" value="ECO:0007669"/>
    <property type="project" value="InterPro"/>
</dbReference>
<evidence type="ECO:0000256" key="3">
    <source>
        <dbReference type="ARBA" id="ARBA00004651"/>
    </source>
</evidence>
<evidence type="ECO:0000256" key="8">
    <source>
        <dbReference type="ARBA" id="ARBA00022989"/>
    </source>
</evidence>
<dbReference type="GO" id="GO:0005886">
    <property type="term" value="C:plasma membrane"/>
    <property type="evidence" value="ECO:0007669"/>
    <property type="project" value="UniProtKB-SubCell"/>
</dbReference>
<dbReference type="AlphaFoldDB" id="A0A9Q2CZI5"/>
<evidence type="ECO:0000256" key="11">
    <source>
        <dbReference type="RuleBase" id="RU003376"/>
    </source>
</evidence>
<keyword evidence="9 12" id="KW-0472">Membrane</keyword>
<dbReference type="PANTHER" id="PTHR11403:SF9">
    <property type="entry name" value="CYTOCHROME C OXIDASE SUBUNIT 3"/>
    <property type="match status" value="1"/>
</dbReference>
<name>A0A9Q2CZI5_9STAP</name>
<evidence type="ECO:0000256" key="10">
    <source>
        <dbReference type="ARBA" id="ARBA00033114"/>
    </source>
</evidence>
<comment type="catalytic activity">
    <reaction evidence="1">
        <text>2 a quinol + O2 = 2 a quinone + 2 H2O</text>
        <dbReference type="Rhea" id="RHEA:55376"/>
        <dbReference type="ChEBI" id="CHEBI:15377"/>
        <dbReference type="ChEBI" id="CHEBI:15379"/>
        <dbReference type="ChEBI" id="CHEBI:24646"/>
        <dbReference type="ChEBI" id="CHEBI:132124"/>
    </reaction>
</comment>
<evidence type="ECO:0000256" key="2">
    <source>
        <dbReference type="ARBA" id="ARBA00003308"/>
    </source>
</evidence>
<dbReference type="InterPro" id="IPR024791">
    <property type="entry name" value="Cyt_c/ubiquinol_Oxase_su3"/>
</dbReference>
<evidence type="ECO:0000256" key="12">
    <source>
        <dbReference type="SAM" id="Phobius"/>
    </source>
</evidence>
<keyword evidence="15" id="KW-1185">Reference proteome</keyword>
<feature type="transmembrane region" description="Helical" evidence="12">
    <location>
        <begin position="29"/>
        <end position="52"/>
    </location>
</feature>
<evidence type="ECO:0000256" key="5">
    <source>
        <dbReference type="ARBA" id="ARBA00021619"/>
    </source>
</evidence>
<gene>
    <name evidence="14" type="ORF">HNQ45_001020</name>
</gene>
<evidence type="ECO:0000256" key="7">
    <source>
        <dbReference type="ARBA" id="ARBA00022692"/>
    </source>
</evidence>
<dbReference type="CDD" id="cd02863">
    <property type="entry name" value="Ubiquinol_oxidase_III"/>
    <property type="match status" value="1"/>
</dbReference>
<comment type="caution">
    <text evidence="14">The sequence shown here is derived from an EMBL/GenBank/DDBJ whole genome shotgun (WGS) entry which is preliminary data.</text>
</comment>
<dbReference type="InterPro" id="IPR000298">
    <property type="entry name" value="Cyt_c_oxidase-like_su3"/>
</dbReference>
<feature type="transmembrane region" description="Helical" evidence="12">
    <location>
        <begin position="72"/>
        <end position="92"/>
    </location>
</feature>
<dbReference type="InterPro" id="IPR035973">
    <property type="entry name" value="Cyt_c_oxidase_su3-like_sf"/>
</dbReference>
<comment type="similarity">
    <text evidence="4 11">Belongs to the cytochrome c oxidase subunit 3 family.</text>
</comment>
<dbReference type="InterPro" id="IPR013833">
    <property type="entry name" value="Cyt_c_oxidase_su3_a-hlx"/>
</dbReference>
<dbReference type="Pfam" id="PF00510">
    <property type="entry name" value="COX3"/>
    <property type="match status" value="1"/>
</dbReference>
<feature type="transmembrane region" description="Helical" evidence="12">
    <location>
        <begin position="186"/>
        <end position="206"/>
    </location>
</feature>
<evidence type="ECO:0000259" key="13">
    <source>
        <dbReference type="PROSITE" id="PS50253"/>
    </source>
</evidence>
<comment type="subcellular location">
    <subcellularLocation>
        <location evidence="3 11">Cell membrane</location>
        <topology evidence="3 11">Multi-pass membrane protein</topology>
    </subcellularLocation>
</comment>
<keyword evidence="6" id="KW-1003">Cell membrane</keyword>
<keyword evidence="7 11" id="KW-0812">Transmembrane</keyword>
<dbReference type="FunFam" id="1.20.120.80:FF:000001">
    <property type="entry name" value="Cytochrome (Ubi)quinol oxidase subunit III"/>
    <property type="match status" value="1"/>
</dbReference>
<dbReference type="Gene3D" id="1.20.120.80">
    <property type="entry name" value="Cytochrome c oxidase, subunit III, four-helix bundle"/>
    <property type="match status" value="1"/>
</dbReference>
<sequence>MAEVKYNVSNANWPKHPETATTEGKNKFVGFWTFLAGETVLFSCLFATYLALKDSVPSDDHLLAADLFHLELAFVMTMFLLTSSLTSVFAVYQMRNNNFSKMQLWLGITVLLGAGFLALEIYEFIEYVSLGHTFRSSAFGSAFYILIGTHGFHVIIGLIWITLLIIRNAGRGLSVYTAAKVNTAALYWHFIDVVWVFIFTIVYLLGVL</sequence>
<organism evidence="14 15">
    <name type="scientific">Nosocomiicoccus ampullae</name>
    <dbReference type="NCBI Taxonomy" id="489910"/>
    <lineage>
        <taxon>Bacteria</taxon>
        <taxon>Bacillati</taxon>
        <taxon>Bacillota</taxon>
        <taxon>Bacilli</taxon>
        <taxon>Bacillales</taxon>
        <taxon>Staphylococcaceae</taxon>
        <taxon>Nosocomiicoccus</taxon>
    </lineage>
</organism>
<keyword evidence="8 12" id="KW-1133">Transmembrane helix</keyword>
<protein>
    <recommendedName>
        <fullName evidence="5">Probable quinol oxidase subunit 3</fullName>
    </recommendedName>
    <alternativeName>
        <fullName evidence="10">Quinol oxidase polypeptide III</fullName>
    </alternativeName>
</protein>
<accession>A0A9Q2CZI5</accession>
<dbReference type="PROSITE" id="PS50253">
    <property type="entry name" value="COX3"/>
    <property type="match status" value="1"/>
</dbReference>
<dbReference type="GO" id="GO:0004129">
    <property type="term" value="F:cytochrome-c oxidase activity"/>
    <property type="evidence" value="ECO:0007669"/>
    <property type="project" value="InterPro"/>
</dbReference>
<dbReference type="Proteomes" id="UP000579136">
    <property type="component" value="Unassembled WGS sequence"/>
</dbReference>
<comment type="function">
    <text evidence="2">Catalyzes quinol oxidation with the concomitant reduction of oxygen to water.</text>
</comment>
<reference evidence="14 15" key="1">
    <citation type="submission" date="2020-08" db="EMBL/GenBank/DDBJ databases">
        <title>Genomic Encyclopedia of Type Strains, Phase IV (KMG-IV): sequencing the most valuable type-strain genomes for metagenomic binning, comparative biology and taxonomic classification.</title>
        <authorList>
            <person name="Goeker M."/>
        </authorList>
    </citation>
    <scope>NUCLEOTIDE SEQUENCE [LARGE SCALE GENOMIC DNA]</scope>
    <source>
        <strain evidence="14 15">DSM 19163</strain>
    </source>
</reference>
<dbReference type="InterPro" id="IPR033946">
    <property type="entry name" value="Ubiquinol_oxase_su3_dom"/>
</dbReference>
<evidence type="ECO:0000256" key="6">
    <source>
        <dbReference type="ARBA" id="ARBA00022475"/>
    </source>
</evidence>
<dbReference type="RefSeq" id="WP_183674100.1">
    <property type="nucleotide sequence ID" value="NZ_CBCRYX010000004.1"/>
</dbReference>
<evidence type="ECO:0000313" key="14">
    <source>
        <dbReference type="EMBL" id="MBB5176133.1"/>
    </source>
</evidence>
<proteinExistence type="inferred from homology"/>
<evidence type="ECO:0000256" key="1">
    <source>
        <dbReference type="ARBA" id="ARBA00000725"/>
    </source>
</evidence>
<feature type="transmembrane region" description="Helical" evidence="12">
    <location>
        <begin position="104"/>
        <end position="122"/>
    </location>
</feature>
<dbReference type="PANTHER" id="PTHR11403">
    <property type="entry name" value="CYTOCHROME C OXIDASE SUBUNIT III"/>
    <property type="match status" value="1"/>
</dbReference>
<evidence type="ECO:0000256" key="4">
    <source>
        <dbReference type="ARBA" id="ARBA00010581"/>
    </source>
</evidence>
<evidence type="ECO:0000313" key="15">
    <source>
        <dbReference type="Proteomes" id="UP000579136"/>
    </source>
</evidence>
<dbReference type="SUPFAM" id="SSF81452">
    <property type="entry name" value="Cytochrome c oxidase subunit III-like"/>
    <property type="match status" value="1"/>
</dbReference>
<feature type="domain" description="Heme-copper oxidase subunit III family profile" evidence="13">
    <location>
        <begin position="1"/>
        <end position="207"/>
    </location>
</feature>
<evidence type="ECO:0000256" key="9">
    <source>
        <dbReference type="ARBA" id="ARBA00023136"/>
    </source>
</evidence>